<accession>A0ABV0YDA9</accession>
<reference evidence="1 2" key="1">
    <citation type="submission" date="2021-06" db="EMBL/GenBank/DDBJ databases">
        <authorList>
            <person name="Palmer J.M."/>
        </authorList>
    </citation>
    <scope>NUCLEOTIDE SEQUENCE [LARGE SCALE GENOMIC DNA]</scope>
    <source>
        <strain evidence="1 2">AS_MEX2019</strain>
        <tissue evidence="1">Muscle</tissue>
    </source>
</reference>
<protein>
    <submittedName>
        <fullName evidence="1">Uncharacterized protein</fullName>
    </submittedName>
</protein>
<name>A0ABV0YDA9_9TELE</name>
<comment type="caution">
    <text evidence="1">The sequence shown here is derived from an EMBL/GenBank/DDBJ whole genome shotgun (WGS) entry which is preliminary data.</text>
</comment>
<evidence type="ECO:0000313" key="2">
    <source>
        <dbReference type="Proteomes" id="UP001469553"/>
    </source>
</evidence>
<sequence>MFLIKHFKCLFHQILVANAKHPYDSSSSPPPFPVEADCGFCVMMVPGHIAAPLQLSPLFFILLPPLPPGTEHALCFTPQACCLCKLSSLMLFIEIICFAHLEEVQF</sequence>
<dbReference type="EMBL" id="JAHRIP010029368">
    <property type="protein sequence ID" value="MEQ2291741.1"/>
    <property type="molecule type" value="Genomic_DNA"/>
</dbReference>
<proteinExistence type="predicted"/>
<gene>
    <name evidence="1" type="ORF">AMECASPLE_016049</name>
</gene>
<dbReference type="Proteomes" id="UP001469553">
    <property type="component" value="Unassembled WGS sequence"/>
</dbReference>
<keyword evidence="2" id="KW-1185">Reference proteome</keyword>
<evidence type="ECO:0000313" key="1">
    <source>
        <dbReference type="EMBL" id="MEQ2291741.1"/>
    </source>
</evidence>
<organism evidence="1 2">
    <name type="scientific">Ameca splendens</name>
    <dbReference type="NCBI Taxonomy" id="208324"/>
    <lineage>
        <taxon>Eukaryota</taxon>
        <taxon>Metazoa</taxon>
        <taxon>Chordata</taxon>
        <taxon>Craniata</taxon>
        <taxon>Vertebrata</taxon>
        <taxon>Euteleostomi</taxon>
        <taxon>Actinopterygii</taxon>
        <taxon>Neopterygii</taxon>
        <taxon>Teleostei</taxon>
        <taxon>Neoteleostei</taxon>
        <taxon>Acanthomorphata</taxon>
        <taxon>Ovalentaria</taxon>
        <taxon>Atherinomorphae</taxon>
        <taxon>Cyprinodontiformes</taxon>
        <taxon>Goodeidae</taxon>
        <taxon>Ameca</taxon>
    </lineage>
</organism>